<feature type="transmembrane region" description="Helical" evidence="2">
    <location>
        <begin position="406"/>
        <end position="427"/>
    </location>
</feature>
<feature type="compositionally biased region" description="Basic and acidic residues" evidence="1">
    <location>
        <begin position="506"/>
        <end position="521"/>
    </location>
</feature>
<dbReference type="EMBL" id="ARXU01000009">
    <property type="protein sequence ID" value="KGD60568.1"/>
    <property type="molecule type" value="Genomic_DNA"/>
</dbReference>
<evidence type="ECO:0000256" key="2">
    <source>
        <dbReference type="SAM" id="Phobius"/>
    </source>
</evidence>
<organism evidence="3 4">
    <name type="scientific">Alcanivorax jadensis T9</name>
    <dbReference type="NCBI Taxonomy" id="1177181"/>
    <lineage>
        <taxon>Bacteria</taxon>
        <taxon>Pseudomonadati</taxon>
        <taxon>Pseudomonadota</taxon>
        <taxon>Gammaproteobacteria</taxon>
        <taxon>Oceanospirillales</taxon>
        <taxon>Alcanivoracaceae</taxon>
        <taxon>Alcanivorax</taxon>
    </lineage>
</organism>
<feature type="region of interest" description="Disordered" evidence="1">
    <location>
        <begin position="506"/>
        <end position="529"/>
    </location>
</feature>
<accession>A0ABR4WAY9</accession>
<keyword evidence="2" id="KW-0812">Transmembrane</keyword>
<feature type="transmembrane region" description="Helical" evidence="2">
    <location>
        <begin position="439"/>
        <end position="456"/>
    </location>
</feature>
<dbReference type="Pfam" id="PF03929">
    <property type="entry name" value="PepSY_TM"/>
    <property type="match status" value="1"/>
</dbReference>
<keyword evidence="4" id="KW-1185">Reference proteome</keyword>
<reference evidence="3 4" key="1">
    <citation type="submission" date="2012-09" db="EMBL/GenBank/DDBJ databases">
        <title>Genome Sequence of alkane-degrading Bacterium Alcanivorax jadensis T9.</title>
        <authorList>
            <person name="Lai Q."/>
            <person name="Shao Z."/>
        </authorList>
    </citation>
    <scope>NUCLEOTIDE SEQUENCE [LARGE SCALE GENOMIC DNA]</scope>
    <source>
        <strain evidence="3 4">T9</strain>
    </source>
</reference>
<comment type="caution">
    <text evidence="3">The sequence shown here is derived from an EMBL/GenBank/DDBJ whole genome shotgun (WGS) entry which is preliminary data.</text>
</comment>
<name>A0ABR4WAY9_9GAMM</name>
<evidence type="ECO:0000313" key="3">
    <source>
        <dbReference type="EMBL" id="KGD60568.1"/>
    </source>
</evidence>
<proteinExistence type="predicted"/>
<feature type="transmembrane region" description="Helical" evidence="2">
    <location>
        <begin position="133"/>
        <end position="155"/>
    </location>
</feature>
<protein>
    <recommendedName>
        <fullName evidence="5">PepSY-associated TM helix domain-containing protein</fullName>
    </recommendedName>
</protein>
<evidence type="ECO:0008006" key="5">
    <source>
        <dbReference type="Google" id="ProtNLM"/>
    </source>
</evidence>
<keyword evidence="2" id="KW-0472">Membrane</keyword>
<evidence type="ECO:0000256" key="1">
    <source>
        <dbReference type="SAM" id="MobiDB-lite"/>
    </source>
</evidence>
<feature type="transmembrane region" description="Helical" evidence="2">
    <location>
        <begin position="468"/>
        <end position="484"/>
    </location>
</feature>
<dbReference type="PANTHER" id="PTHR34219">
    <property type="entry name" value="IRON-REGULATED INNER MEMBRANE PROTEIN-RELATED"/>
    <property type="match status" value="1"/>
</dbReference>
<keyword evidence="2" id="KW-1133">Transmembrane helix</keyword>
<feature type="transmembrane region" description="Helical" evidence="2">
    <location>
        <begin position="336"/>
        <end position="356"/>
    </location>
</feature>
<feature type="transmembrane region" description="Helical" evidence="2">
    <location>
        <begin position="183"/>
        <end position="216"/>
    </location>
</feature>
<feature type="transmembrane region" description="Helical" evidence="2">
    <location>
        <begin position="7"/>
        <end position="28"/>
    </location>
</feature>
<feature type="transmembrane region" description="Helical" evidence="2">
    <location>
        <begin position="372"/>
        <end position="394"/>
    </location>
</feature>
<dbReference type="InterPro" id="IPR005625">
    <property type="entry name" value="PepSY-ass_TM"/>
</dbReference>
<sequence length="529" mass="58370">MIDLHAWLGMASGLALFVAFFAGAINVFHHELHHWQEPHFAEQAATPMGMDRLLERVTEQYPDARKRLYLLPDDDDPGVMWFESADSDWVTAHATDFNAEGVHEATPRSALADFINELHFALGIPNPGWPINIGMTFMGLISVMYGVALFSGLLIHWPKIRKEFFALKHEGNMRRYWKNLHNVIGIISFPFHLIMSVTGAAMGMFTVVAVLLGALVFGPQLRGVITEQTEVWSAVESQGNTVIMPRMGDVLSAARNELPELTVDWLEIRGYGDAAGWIDVAGSVPGYVGHHAHVVLDPTLGPLRVIAPGQRSLNFASLSPVYSLHFGDYGGLLVKLLYFLLGLLGSLLFVSGNILWCERRSDRTGPGRSSAFLLRLTLGVCAGVVIGVAFSFLVSKLLPHTPLSGLVALAERGVFAVILVLLVAWSLRASPLRFSSQMLRVAPFCYLSIPLLQTVLEGSHAWLEADNRLINLVLLAVAACLWVVRRQFRKRIRQAEPHPLWVGKVSEGDPRHLTDTEREADAVASDSAR</sequence>
<gene>
    <name evidence="3" type="ORF">T9A_02303</name>
</gene>
<dbReference type="PANTHER" id="PTHR34219:SF9">
    <property type="entry name" value="IRON-REGULATED INNER MEMBRANE PROTEIN"/>
    <property type="match status" value="1"/>
</dbReference>
<dbReference type="Proteomes" id="UP000029443">
    <property type="component" value="Unassembled WGS sequence"/>
</dbReference>
<evidence type="ECO:0000313" key="4">
    <source>
        <dbReference type="Proteomes" id="UP000029443"/>
    </source>
</evidence>